<protein>
    <submittedName>
        <fullName evidence="6">LysR family transcriptional regulator</fullName>
    </submittedName>
</protein>
<dbReference type="Gene3D" id="3.40.190.290">
    <property type="match status" value="1"/>
</dbReference>
<dbReference type="SUPFAM" id="SSF46785">
    <property type="entry name" value="Winged helix' DNA-binding domain"/>
    <property type="match status" value="1"/>
</dbReference>
<evidence type="ECO:0000259" key="5">
    <source>
        <dbReference type="PROSITE" id="PS50931"/>
    </source>
</evidence>
<dbReference type="CDD" id="cd08422">
    <property type="entry name" value="PBP2_CrgA_like"/>
    <property type="match status" value="1"/>
</dbReference>
<evidence type="ECO:0000256" key="3">
    <source>
        <dbReference type="ARBA" id="ARBA00023125"/>
    </source>
</evidence>
<keyword evidence="4" id="KW-0804">Transcription</keyword>
<keyword evidence="2" id="KW-0805">Transcription regulation</keyword>
<accession>A0A6L6IJ15</accession>
<dbReference type="PROSITE" id="PS50931">
    <property type="entry name" value="HTH_LYSR"/>
    <property type="match status" value="1"/>
</dbReference>
<evidence type="ECO:0000256" key="4">
    <source>
        <dbReference type="ARBA" id="ARBA00023163"/>
    </source>
</evidence>
<dbReference type="Pfam" id="PF00126">
    <property type="entry name" value="HTH_1"/>
    <property type="match status" value="1"/>
</dbReference>
<dbReference type="EMBL" id="WMJZ01000014">
    <property type="protein sequence ID" value="MTH46831.1"/>
    <property type="molecule type" value="Genomic_DNA"/>
</dbReference>
<dbReference type="PANTHER" id="PTHR30537:SF5">
    <property type="entry name" value="HTH-TYPE TRANSCRIPTIONAL ACTIVATOR TTDR-RELATED"/>
    <property type="match status" value="1"/>
</dbReference>
<dbReference type="Gene3D" id="1.10.10.10">
    <property type="entry name" value="Winged helix-like DNA-binding domain superfamily/Winged helix DNA-binding domain"/>
    <property type="match status" value="1"/>
</dbReference>
<dbReference type="InterPro" id="IPR036388">
    <property type="entry name" value="WH-like_DNA-bd_sf"/>
</dbReference>
<dbReference type="GO" id="GO:0006351">
    <property type="term" value="P:DNA-templated transcription"/>
    <property type="evidence" value="ECO:0007669"/>
    <property type="project" value="TreeGrafter"/>
</dbReference>
<comment type="caution">
    <text evidence="6">The sequence shown here is derived from an EMBL/GenBank/DDBJ whole genome shotgun (WGS) entry which is preliminary data.</text>
</comment>
<comment type="similarity">
    <text evidence="1">Belongs to the LysR transcriptional regulatory family.</text>
</comment>
<dbReference type="FunFam" id="1.10.10.10:FF:000001">
    <property type="entry name" value="LysR family transcriptional regulator"/>
    <property type="match status" value="1"/>
</dbReference>
<dbReference type="GO" id="GO:0003700">
    <property type="term" value="F:DNA-binding transcription factor activity"/>
    <property type="evidence" value="ECO:0007669"/>
    <property type="project" value="InterPro"/>
</dbReference>
<gene>
    <name evidence="6" type="ORF">GJV78_11315</name>
</gene>
<dbReference type="InterPro" id="IPR058163">
    <property type="entry name" value="LysR-type_TF_proteobact-type"/>
</dbReference>
<dbReference type="OrthoDB" id="8885940at2"/>
<reference evidence="6 7" key="1">
    <citation type="submission" date="2019-11" db="EMBL/GenBank/DDBJ databases">
        <title>Escherichia alba sp. nov. isolated from the gut of plastic-eating superworms Zophobas atratus.</title>
        <authorList>
            <person name="Yang Y."/>
        </authorList>
    </citation>
    <scope>NUCLEOTIDE SEQUENCE [LARGE SCALE GENOMIC DNA]</scope>
    <source>
        <strain evidence="7">BIT-B35</strain>
    </source>
</reference>
<keyword evidence="7" id="KW-1185">Reference proteome</keyword>
<evidence type="ECO:0000313" key="6">
    <source>
        <dbReference type="EMBL" id="MTH46831.1"/>
    </source>
</evidence>
<organism evidence="6 7">
    <name type="scientific">Intestinirhabdus alba</name>
    <dbReference type="NCBI Taxonomy" id="2899544"/>
    <lineage>
        <taxon>Bacteria</taxon>
        <taxon>Pseudomonadati</taxon>
        <taxon>Pseudomonadota</taxon>
        <taxon>Gammaproteobacteria</taxon>
        <taxon>Enterobacterales</taxon>
        <taxon>Enterobacteriaceae</taxon>
        <taxon>Intestinirhabdus</taxon>
    </lineage>
</organism>
<dbReference type="PANTHER" id="PTHR30537">
    <property type="entry name" value="HTH-TYPE TRANSCRIPTIONAL REGULATOR"/>
    <property type="match status" value="1"/>
</dbReference>
<dbReference type="Pfam" id="PF03466">
    <property type="entry name" value="LysR_substrate"/>
    <property type="match status" value="1"/>
</dbReference>
<dbReference type="InterPro" id="IPR005119">
    <property type="entry name" value="LysR_subst-bd"/>
</dbReference>
<dbReference type="InterPro" id="IPR036390">
    <property type="entry name" value="WH_DNA-bd_sf"/>
</dbReference>
<proteinExistence type="inferred from homology"/>
<evidence type="ECO:0000256" key="2">
    <source>
        <dbReference type="ARBA" id="ARBA00023015"/>
    </source>
</evidence>
<dbReference type="Proteomes" id="UP000477739">
    <property type="component" value="Unassembled WGS sequence"/>
</dbReference>
<dbReference type="GO" id="GO:0043565">
    <property type="term" value="F:sequence-specific DNA binding"/>
    <property type="evidence" value="ECO:0007669"/>
    <property type="project" value="TreeGrafter"/>
</dbReference>
<evidence type="ECO:0000256" key="1">
    <source>
        <dbReference type="ARBA" id="ARBA00009437"/>
    </source>
</evidence>
<dbReference type="AlphaFoldDB" id="A0A6L6IJ15"/>
<dbReference type="InterPro" id="IPR000847">
    <property type="entry name" value="LysR_HTH_N"/>
</dbReference>
<name>A0A6L6IJ15_9ENTR</name>
<keyword evidence="3" id="KW-0238">DNA-binding</keyword>
<dbReference type="SUPFAM" id="SSF53850">
    <property type="entry name" value="Periplasmic binding protein-like II"/>
    <property type="match status" value="1"/>
</dbReference>
<sequence length="307" mass="34930">MNFFAAITTFVSAAELKSFSAAAKELNIETSTVSRHVALLEADLRVALFNRSTRGLSLTEAGKLFYSRATQLLAQWEETRSLTSALNKRPAGLLRLSAPRAFGRRHIMPFVEAFLQQNPDISLDISFCDEQVDLIESRQDLRIHIGPLPDSTMHARQLAPQYRYACATPAWAERHRETLKGDPAAANPDILMFSRLHGNGWYARTAGTDEEWQRYPASFRISSNDEDALHEACLQGAGIAILPDWLIADDLRTQRLQRVLPEREFSLHRAESAVWFVYPRKKIVASKVRSFIDFYVDRLGTPPWWQR</sequence>
<feature type="domain" description="HTH lysR-type" evidence="5">
    <location>
        <begin position="1"/>
        <end position="59"/>
    </location>
</feature>
<dbReference type="RefSeq" id="WP_155108452.1">
    <property type="nucleotide sequence ID" value="NZ_WMJZ01000014.1"/>
</dbReference>
<evidence type="ECO:0000313" key="7">
    <source>
        <dbReference type="Proteomes" id="UP000477739"/>
    </source>
</evidence>